<keyword evidence="5 9" id="KW-0997">Cell inner membrane</keyword>
<keyword evidence="7 9" id="KW-1133">Transmembrane helix</keyword>
<dbReference type="InterPro" id="IPR045584">
    <property type="entry name" value="Pilin-like"/>
</dbReference>
<evidence type="ECO:0000256" key="6">
    <source>
        <dbReference type="ARBA" id="ARBA00022692"/>
    </source>
</evidence>
<dbReference type="EMBL" id="CP013189">
    <property type="protein sequence ID" value="ALO47027.1"/>
    <property type="molecule type" value="Genomic_DNA"/>
</dbReference>
<keyword evidence="8 9" id="KW-0472">Membrane</keyword>
<dbReference type="Proteomes" id="UP000065641">
    <property type="component" value="Chromosome"/>
</dbReference>
<comment type="function">
    <text evidence="9">Component of the type II secretion system required for the energy-dependent secretion of extracellular factors such as proteases and toxins from the periplasm.</text>
</comment>
<dbReference type="NCBIfam" id="TIGR02532">
    <property type="entry name" value="IV_pilin_GFxxxE"/>
    <property type="match status" value="1"/>
</dbReference>
<reference evidence="11 12" key="1">
    <citation type="submission" date="2015-11" db="EMBL/GenBank/DDBJ databases">
        <authorList>
            <person name="Zhang Y."/>
            <person name="Guo Z."/>
        </authorList>
    </citation>
    <scope>NUCLEOTIDE SEQUENCE [LARGE SCALE GENOMIC DNA]</scope>
    <source>
        <strain evidence="11 12">KCTC 32221</strain>
    </source>
</reference>
<dbReference type="GO" id="GO:0015627">
    <property type="term" value="C:type II protein secretion system complex"/>
    <property type="evidence" value="ECO:0007669"/>
    <property type="project" value="UniProtKB-UniRule"/>
</dbReference>
<evidence type="ECO:0000256" key="8">
    <source>
        <dbReference type="ARBA" id="ARBA00023136"/>
    </source>
</evidence>
<keyword evidence="3" id="KW-1003">Cell membrane</keyword>
<evidence type="ECO:0000256" key="5">
    <source>
        <dbReference type="ARBA" id="ARBA00022519"/>
    </source>
</evidence>
<dbReference type="PANTHER" id="PTHR38779:SF2">
    <property type="entry name" value="TYPE II SECRETION SYSTEM PROTEIN I-RELATED"/>
    <property type="match status" value="1"/>
</dbReference>
<dbReference type="KEGG" id="pspi:PS2015_2393"/>
<evidence type="ECO:0000313" key="12">
    <source>
        <dbReference type="Proteomes" id="UP000065641"/>
    </source>
</evidence>
<gene>
    <name evidence="11" type="ORF">PS2015_2393</name>
</gene>
<feature type="transmembrane region" description="Helical" evidence="9">
    <location>
        <begin position="12"/>
        <end position="32"/>
    </location>
</feature>
<dbReference type="Pfam" id="PF07963">
    <property type="entry name" value="N_methyl"/>
    <property type="match status" value="1"/>
</dbReference>
<dbReference type="GO" id="GO:0015628">
    <property type="term" value="P:protein secretion by the type II secretion system"/>
    <property type="evidence" value="ECO:0007669"/>
    <property type="project" value="UniProtKB-UniRule"/>
</dbReference>
<keyword evidence="4 9" id="KW-0488">Methylation</keyword>
<evidence type="ECO:0000256" key="9">
    <source>
        <dbReference type="RuleBase" id="RU368030"/>
    </source>
</evidence>
<dbReference type="OrthoDB" id="6121517at2"/>
<proteinExistence type="inferred from homology"/>
<evidence type="ECO:0000256" key="1">
    <source>
        <dbReference type="ARBA" id="ARBA00004377"/>
    </source>
</evidence>
<dbReference type="GO" id="GO:0005886">
    <property type="term" value="C:plasma membrane"/>
    <property type="evidence" value="ECO:0007669"/>
    <property type="project" value="UniProtKB-SubCell"/>
</dbReference>
<dbReference type="PANTHER" id="PTHR38779">
    <property type="entry name" value="TYPE II SECRETION SYSTEM PROTEIN I-RELATED"/>
    <property type="match status" value="1"/>
</dbReference>
<name>A0A0S2KFX8_9GAMM</name>
<comment type="PTM">
    <text evidence="9">Cleaved by prepilin peptidase.</text>
</comment>
<comment type="subunit">
    <text evidence="9">Type II secretion is composed of four main components: the outer membrane complex, the inner membrane complex, the cytoplasmic secretion ATPase and the periplasm-spanning pseudopilus.</text>
</comment>
<keyword evidence="12" id="KW-1185">Reference proteome</keyword>
<dbReference type="Pfam" id="PF02501">
    <property type="entry name" value="T2SSI"/>
    <property type="match status" value="1"/>
</dbReference>
<dbReference type="NCBIfam" id="TIGR01707">
    <property type="entry name" value="gspI"/>
    <property type="match status" value="1"/>
</dbReference>
<dbReference type="STRING" id="1249552.PS2015_2393"/>
<evidence type="ECO:0000256" key="4">
    <source>
        <dbReference type="ARBA" id="ARBA00022481"/>
    </source>
</evidence>
<dbReference type="SUPFAM" id="SSF54523">
    <property type="entry name" value="Pili subunits"/>
    <property type="match status" value="1"/>
</dbReference>
<organism evidence="11 12">
    <name type="scientific">Pseudohongiella spirulinae</name>
    <dbReference type="NCBI Taxonomy" id="1249552"/>
    <lineage>
        <taxon>Bacteria</taxon>
        <taxon>Pseudomonadati</taxon>
        <taxon>Pseudomonadota</taxon>
        <taxon>Gammaproteobacteria</taxon>
        <taxon>Pseudomonadales</taxon>
        <taxon>Pseudohongiellaceae</taxon>
        <taxon>Pseudohongiella</taxon>
    </lineage>
</organism>
<evidence type="ECO:0000256" key="3">
    <source>
        <dbReference type="ARBA" id="ARBA00022475"/>
    </source>
</evidence>
<dbReference type="AlphaFoldDB" id="A0A0S2KFX8"/>
<evidence type="ECO:0000256" key="2">
    <source>
        <dbReference type="ARBA" id="ARBA00008358"/>
    </source>
</evidence>
<comment type="similarity">
    <text evidence="2 9">Belongs to the GSP I family.</text>
</comment>
<dbReference type="InterPro" id="IPR010052">
    <property type="entry name" value="T2SS_protein-GspI"/>
</dbReference>
<evidence type="ECO:0000256" key="7">
    <source>
        <dbReference type="ARBA" id="ARBA00022989"/>
    </source>
</evidence>
<protein>
    <recommendedName>
        <fullName evidence="9">Type II secretion system protein I</fullName>
        <shortName evidence="9">T2SS minor pseudopilin I</shortName>
    </recommendedName>
</protein>
<dbReference type="InterPro" id="IPR012902">
    <property type="entry name" value="N_methyl_site"/>
</dbReference>
<dbReference type="Gene3D" id="3.30.1300.30">
    <property type="entry name" value="GSPII I/J protein-like"/>
    <property type="match status" value="1"/>
</dbReference>
<dbReference type="RefSeq" id="WP_058022457.1">
    <property type="nucleotide sequence ID" value="NZ_CP013189.1"/>
</dbReference>
<evidence type="ECO:0000313" key="11">
    <source>
        <dbReference type="EMBL" id="ALO47027.1"/>
    </source>
</evidence>
<keyword evidence="6 9" id="KW-0812">Transmembrane</keyword>
<feature type="domain" description="Type II secretion system protein GspI C-terminal" evidence="10">
    <location>
        <begin position="44"/>
        <end position="118"/>
    </location>
</feature>
<comment type="subcellular location">
    <subcellularLocation>
        <location evidence="1 9">Cell inner membrane</location>
        <topology evidence="1 9">Single-pass membrane protein</topology>
    </subcellularLocation>
</comment>
<sequence length="126" mass="14162">MRLDRISENGFTLVEVMVALFIVALALPALMFQIGSQVNTVSELRDRTVASWVAQNQLALLELSMLPDNRGQVEMSGRQWLWQMNTEPTAVPGLQRYTVEVTSVQRPADTLSRLVVYQRTALTESP</sequence>
<accession>A0A0S2KFX8</accession>
<dbReference type="InterPro" id="IPR003413">
    <property type="entry name" value="T2SS_GspI_C"/>
</dbReference>
<evidence type="ECO:0000259" key="10">
    <source>
        <dbReference type="Pfam" id="PF02501"/>
    </source>
</evidence>